<keyword evidence="3" id="KW-1185">Reference proteome</keyword>
<protein>
    <submittedName>
        <fullName evidence="2">Uncharacterized protein</fullName>
    </submittedName>
</protein>
<name>A0A392RIW1_9FABA</name>
<organism evidence="2 3">
    <name type="scientific">Trifolium medium</name>
    <dbReference type="NCBI Taxonomy" id="97028"/>
    <lineage>
        <taxon>Eukaryota</taxon>
        <taxon>Viridiplantae</taxon>
        <taxon>Streptophyta</taxon>
        <taxon>Embryophyta</taxon>
        <taxon>Tracheophyta</taxon>
        <taxon>Spermatophyta</taxon>
        <taxon>Magnoliopsida</taxon>
        <taxon>eudicotyledons</taxon>
        <taxon>Gunneridae</taxon>
        <taxon>Pentapetalae</taxon>
        <taxon>rosids</taxon>
        <taxon>fabids</taxon>
        <taxon>Fabales</taxon>
        <taxon>Fabaceae</taxon>
        <taxon>Papilionoideae</taxon>
        <taxon>50 kb inversion clade</taxon>
        <taxon>NPAAA clade</taxon>
        <taxon>Hologalegina</taxon>
        <taxon>IRL clade</taxon>
        <taxon>Trifolieae</taxon>
        <taxon>Trifolium</taxon>
    </lineage>
</organism>
<comment type="caution">
    <text evidence="2">The sequence shown here is derived from an EMBL/GenBank/DDBJ whole genome shotgun (WGS) entry which is preliminary data.</text>
</comment>
<evidence type="ECO:0000313" key="3">
    <source>
        <dbReference type="Proteomes" id="UP000265520"/>
    </source>
</evidence>
<evidence type="ECO:0000256" key="1">
    <source>
        <dbReference type="SAM" id="MobiDB-lite"/>
    </source>
</evidence>
<proteinExistence type="predicted"/>
<accession>A0A392RIW1</accession>
<feature type="region of interest" description="Disordered" evidence="1">
    <location>
        <begin position="1"/>
        <end position="20"/>
    </location>
</feature>
<reference evidence="2 3" key="1">
    <citation type="journal article" date="2018" name="Front. Plant Sci.">
        <title>Red Clover (Trifolium pratense) and Zigzag Clover (T. medium) - A Picture of Genomic Similarities and Differences.</title>
        <authorList>
            <person name="Dluhosova J."/>
            <person name="Istvanek J."/>
            <person name="Nedelnik J."/>
            <person name="Repkova J."/>
        </authorList>
    </citation>
    <scope>NUCLEOTIDE SEQUENCE [LARGE SCALE GENOMIC DNA]</scope>
    <source>
        <strain evidence="3">cv. 10/8</strain>
        <tissue evidence="2">Leaf</tissue>
    </source>
</reference>
<feature type="non-terminal residue" evidence="2">
    <location>
        <position position="31"/>
    </location>
</feature>
<evidence type="ECO:0000313" key="2">
    <source>
        <dbReference type="EMBL" id="MCI36187.1"/>
    </source>
</evidence>
<dbReference type="Proteomes" id="UP000265520">
    <property type="component" value="Unassembled WGS sequence"/>
</dbReference>
<dbReference type="EMBL" id="LXQA010231357">
    <property type="protein sequence ID" value="MCI36187.1"/>
    <property type="molecule type" value="Genomic_DNA"/>
</dbReference>
<dbReference type="AlphaFoldDB" id="A0A392RIW1"/>
<sequence length="31" mass="3082">MPAQCAKGRSKVAPSASRAAPCAGTCCAMQK</sequence>